<evidence type="ECO:0000313" key="2">
    <source>
        <dbReference type="EMBL" id="CAE7222321.1"/>
    </source>
</evidence>
<feature type="region of interest" description="Disordered" evidence="1">
    <location>
        <begin position="619"/>
        <end position="647"/>
    </location>
</feature>
<dbReference type="InterPro" id="IPR036910">
    <property type="entry name" value="HMG_box_dom_sf"/>
</dbReference>
<feature type="non-terminal residue" evidence="2">
    <location>
        <position position="1093"/>
    </location>
</feature>
<dbReference type="Proteomes" id="UP000649617">
    <property type="component" value="Unassembled WGS sequence"/>
</dbReference>
<name>A0A812K4S3_SYMPI</name>
<dbReference type="AlphaFoldDB" id="A0A812K4S3"/>
<keyword evidence="3" id="KW-1185">Reference proteome</keyword>
<comment type="caution">
    <text evidence="2">The sequence shown here is derived from an EMBL/GenBank/DDBJ whole genome shotgun (WGS) entry which is preliminary data.</text>
</comment>
<proteinExistence type="predicted"/>
<dbReference type="EMBL" id="CAJNIZ010003426">
    <property type="protein sequence ID" value="CAE7222321.1"/>
    <property type="molecule type" value="Genomic_DNA"/>
</dbReference>
<reference evidence="2" key="1">
    <citation type="submission" date="2021-02" db="EMBL/GenBank/DDBJ databases">
        <authorList>
            <person name="Dougan E. K."/>
            <person name="Rhodes N."/>
            <person name="Thang M."/>
            <person name="Chan C."/>
        </authorList>
    </citation>
    <scope>NUCLEOTIDE SEQUENCE</scope>
</reference>
<dbReference type="SUPFAM" id="SSF47095">
    <property type="entry name" value="HMG-box"/>
    <property type="match status" value="1"/>
</dbReference>
<evidence type="ECO:0000256" key="1">
    <source>
        <dbReference type="SAM" id="MobiDB-lite"/>
    </source>
</evidence>
<accession>A0A812K4S3</accession>
<protein>
    <submittedName>
        <fullName evidence="2">Uncharacterized protein</fullName>
    </submittedName>
</protein>
<feature type="compositionally biased region" description="Polar residues" evidence="1">
    <location>
        <begin position="622"/>
        <end position="636"/>
    </location>
</feature>
<evidence type="ECO:0000313" key="3">
    <source>
        <dbReference type="Proteomes" id="UP000649617"/>
    </source>
</evidence>
<feature type="region of interest" description="Disordered" evidence="1">
    <location>
        <begin position="1058"/>
        <end position="1093"/>
    </location>
</feature>
<gene>
    <name evidence="2" type="ORF">SPIL2461_LOCUS2982</name>
</gene>
<feature type="compositionally biased region" description="Basic and acidic residues" evidence="1">
    <location>
        <begin position="1076"/>
        <end position="1087"/>
    </location>
</feature>
<dbReference type="OrthoDB" id="416576at2759"/>
<sequence length="1093" mass="122853">MANTHEALLLVVRRKYDETPSKIAVSFQDGENGSVQDVSGGKAKVLQTKLDVAMVLKETASGKFLQLCFTCPTWLQCLDRTTAETTAAAQEAILSSLASLKESSQMFKLMVHHVVTDKYSANLKAEYVLNSRLTKGITSHVTCDIHKVATIQARTLRFVDPHISAMIGGALAMGESGCLLVLRKCLASVLEDRLQVVYGEPPNDEHTLKFRQAILDAFLPLPKGTWSDVMRSKTKKRIYQMRFIINFFLNGDLQDDGDRVQFWTTDWRADRATVLKAMVRWLVPALLPTRPPMFYRSRWTGFQGSYEFYGLLASLHNLLRPTILHYLDGDSARPAPDAGNADAGNAMAIQDQAENPAAIEDARPAEQDNAEQQMKTVANDFDWAVFRLQMKQKLKSWVQTDPAPVLLVLAVAMTCILQLLHKMLMKGSKNWEKAEKAKVARGEARTFVALECCRQTDLISFRSQISETFQRLILGIPRQQHSQHYQLLLFRLLSSLACATEHYVGIAWRGYPIKLFAALDDDYSFMKEKQCVLCPLSQLLRESFDERTVEETEFKQIMLCLASIFSTEISDVESRHAATRRINTIRSVQRATSQLITVSADWVCRNNCVDRRDSLYEKTDAKTTANPVPGESTESTPPKPKSHRASSWHAFLSENCSEKFSSANANMSELKEKFKNLSPEERQRYQAMADLAKLARERGIKKPYGEKALPAKSSEALVPEGNARILDQSFDSGMQLVRAQQKARDVALQEWSESIETALQQFQEDDSVAKQVLGQCGSMMSSNYTPALTGLPGALLSIGEHQEIRTTLQKEWKGMRDMIFHEQQAPLGNVTSQRSVCQKLGMCVCDGSGYKAFTFHKKLVGVLRPLFTPLRQRKQKQPDGSTKPVEFSAAQKEKQIVLKSRRKVLNDSFLVIRLDHKPSANVIQDAQYVHRSWSALARRSLGQVSTVDKPKVPSLWLHLGYVNLTTWEMAVLPLRQDGEPDDQGVQRLIVHDPAADTASLFAKSIDFDITWSLQAYSVINDGRMLGLEEMCPNWVLVQEMNLDAVEFWHGWLQESKVQKEAKSAQPPRKRGGPARSEAKAKKARLTDVARSSG</sequence>
<organism evidence="2 3">
    <name type="scientific">Symbiodinium pilosum</name>
    <name type="common">Dinoflagellate</name>
    <dbReference type="NCBI Taxonomy" id="2952"/>
    <lineage>
        <taxon>Eukaryota</taxon>
        <taxon>Sar</taxon>
        <taxon>Alveolata</taxon>
        <taxon>Dinophyceae</taxon>
        <taxon>Suessiales</taxon>
        <taxon>Symbiodiniaceae</taxon>
        <taxon>Symbiodinium</taxon>
    </lineage>
</organism>